<dbReference type="PANTHER" id="PTHR18947:SF28">
    <property type="entry name" value="GIRDIN, ISOFORM A"/>
    <property type="match status" value="1"/>
</dbReference>
<dbReference type="FunCoup" id="D3B8W2">
    <property type="interactions" value="36"/>
</dbReference>
<dbReference type="InterPro" id="IPR036872">
    <property type="entry name" value="CH_dom_sf"/>
</dbReference>
<keyword evidence="4" id="KW-0493">Microtubule</keyword>
<sequence>MDQSLIKWINSFDNLSEKCDNIEDLTDGIILYDICKEISPKHFDTTLVSRQDAKDNWVLRSENVKNLLSSLDSWFSSELGLTEQTVAIDADTVAKDMDPQETIKLVELILGVVVECENKGEYIGRMQSLDPKVQGDLMLIIEKIMTSHQELMSTADHSRTSFDGEDQSEDSIDRQNHHSPIDDSGVKERLAQFETQIDGLQRDKSNLQNELEEMTLTCNQLQRDQKGWDQEKENLLEVCSNLQQSLESAQKRLDEQKQQASLNVMSDIRIKDEINTLQQQIDDKEKQIQELKRKVRRLSFIYLNYFNKLLILFLYAFQIDEGNKQINENRELRDEIDILREKVTNAELAEEKLKKYQQKIEEIAELKKQTKTLEENNDNYLNQILDLEEQVKKSNTFKTQLESSKQQVLTLKIDNTKLEMSLKSISEDRDRLQSTISQMELDHQSLTGQLDSQTIKLQQLEHDSESKLLESSQSSSFVGGLDQVLDSSTKERLARLERENKRLKESVERLEELESQLEEANSYKEIMMKEMATLQQQQQQTSPSQSSPSEQQMQQQQQQLQQQIQQQQQQSVVIQELNGKILEMNNKNLQLQSEIEKMKQSVESVNTTLSSKNQQLEDATKQIDDLRKQQLDLLSKQQVESTTADSEDKGKVAEYRSEIEKLEGYLRAARKMIKAHREKEKEFEAKEAKITAQEEYIANVEKKLKQKDERVDSLAKQIKEGKEAQQRELNLMLTAFLNIGVEFERLKNSDIMSKDPRSYLNKKRTDWNN</sequence>
<reference evidence="10 11" key="1">
    <citation type="journal article" date="2011" name="Genome Res.">
        <title>Phylogeny-wide analysis of social amoeba genomes highlights ancient origins for complex intercellular communication.</title>
        <authorList>
            <person name="Heidel A.J."/>
            <person name="Lawal H.M."/>
            <person name="Felder M."/>
            <person name="Schilde C."/>
            <person name="Helps N.R."/>
            <person name="Tunggal B."/>
            <person name="Rivero F."/>
            <person name="John U."/>
            <person name="Schleicher M."/>
            <person name="Eichinger L."/>
            <person name="Platzer M."/>
            <person name="Noegel A.A."/>
            <person name="Schaap P."/>
            <person name="Gloeckner G."/>
        </authorList>
    </citation>
    <scope>NUCLEOTIDE SEQUENCE [LARGE SCALE GENOMIC DNA]</scope>
    <source>
        <strain evidence="11">ATCC 26659 / Pp 5 / PN500</strain>
    </source>
</reference>
<dbReference type="GeneID" id="31360392"/>
<dbReference type="STRING" id="670386.D3B8W2"/>
<dbReference type="InParanoid" id="D3B8W2"/>
<feature type="compositionally biased region" description="Basic and acidic residues" evidence="8">
    <location>
        <begin position="171"/>
        <end position="187"/>
    </location>
</feature>
<dbReference type="RefSeq" id="XP_020434597.1">
    <property type="nucleotide sequence ID" value="XM_020575802.1"/>
</dbReference>
<dbReference type="GO" id="GO:0051959">
    <property type="term" value="F:dynein light intermediate chain binding"/>
    <property type="evidence" value="ECO:0007669"/>
    <property type="project" value="TreeGrafter"/>
</dbReference>
<keyword evidence="3" id="KW-0963">Cytoplasm</keyword>
<dbReference type="GO" id="GO:0008017">
    <property type="term" value="F:microtubule binding"/>
    <property type="evidence" value="ECO:0007669"/>
    <property type="project" value="InterPro"/>
</dbReference>
<evidence type="ECO:0000256" key="5">
    <source>
        <dbReference type="ARBA" id="ARBA00023054"/>
    </source>
</evidence>
<dbReference type="PANTHER" id="PTHR18947">
    <property type="entry name" value="HOOK PROTEINS"/>
    <property type="match status" value="1"/>
</dbReference>
<dbReference type="SUPFAM" id="SSF116907">
    <property type="entry name" value="Hook domain"/>
    <property type="match status" value="1"/>
</dbReference>
<dbReference type="Pfam" id="PF19047">
    <property type="entry name" value="HOOK_N"/>
    <property type="match status" value="1"/>
</dbReference>
<protein>
    <submittedName>
        <fullName evidence="10">Hook family protein</fullName>
    </submittedName>
</protein>
<evidence type="ECO:0000256" key="7">
    <source>
        <dbReference type="SAM" id="Coils"/>
    </source>
</evidence>
<feature type="coiled-coil region" evidence="7">
    <location>
        <begin position="190"/>
        <end position="390"/>
    </location>
</feature>
<gene>
    <name evidence="10" type="primary">hook</name>
    <name evidence="10" type="ORF">PPL_04905</name>
</gene>
<dbReference type="InterPro" id="IPR008636">
    <property type="entry name" value="Hook_C"/>
</dbReference>
<dbReference type="GO" id="GO:0030705">
    <property type="term" value="P:cytoskeleton-dependent intracellular transport"/>
    <property type="evidence" value="ECO:0007669"/>
    <property type="project" value="InterPro"/>
</dbReference>
<feature type="region of interest" description="Disordered" evidence="8">
    <location>
        <begin position="532"/>
        <end position="557"/>
    </location>
</feature>
<evidence type="ECO:0000256" key="2">
    <source>
        <dbReference type="ARBA" id="ARBA00006946"/>
    </source>
</evidence>
<dbReference type="Proteomes" id="UP000001396">
    <property type="component" value="Unassembled WGS sequence"/>
</dbReference>
<evidence type="ECO:0000313" key="10">
    <source>
        <dbReference type="EMBL" id="EFA82480.1"/>
    </source>
</evidence>
<accession>D3B8W2</accession>
<evidence type="ECO:0000256" key="1">
    <source>
        <dbReference type="ARBA" id="ARBA00004245"/>
    </source>
</evidence>
<keyword evidence="11" id="KW-1185">Reference proteome</keyword>
<dbReference type="InterPro" id="IPR043936">
    <property type="entry name" value="HOOK_N"/>
</dbReference>
<proteinExistence type="inferred from homology"/>
<comment type="caution">
    <text evidence="10">The sequence shown here is derived from an EMBL/GenBank/DDBJ whole genome shotgun (WGS) entry which is preliminary data.</text>
</comment>
<comment type="subcellular location">
    <subcellularLocation>
        <location evidence="1">Cytoplasm</location>
        <location evidence="1">Cytoskeleton</location>
    </subcellularLocation>
</comment>
<dbReference type="AlphaFoldDB" id="D3B8W2"/>
<evidence type="ECO:0000256" key="8">
    <source>
        <dbReference type="SAM" id="MobiDB-lite"/>
    </source>
</evidence>
<dbReference type="GO" id="GO:0005874">
    <property type="term" value="C:microtubule"/>
    <property type="evidence" value="ECO:0007669"/>
    <property type="project" value="UniProtKB-KW"/>
</dbReference>
<evidence type="ECO:0000256" key="6">
    <source>
        <dbReference type="ARBA" id="ARBA00023212"/>
    </source>
</evidence>
<evidence type="ECO:0000313" key="11">
    <source>
        <dbReference type="Proteomes" id="UP000001396"/>
    </source>
</evidence>
<feature type="compositionally biased region" description="Low complexity" evidence="8">
    <location>
        <begin position="533"/>
        <end position="557"/>
    </location>
</feature>
<dbReference type="Gene3D" id="1.10.418.10">
    <property type="entry name" value="Calponin-like domain"/>
    <property type="match status" value="1"/>
</dbReference>
<dbReference type="GO" id="GO:0031122">
    <property type="term" value="P:cytoplasmic microtubule organization"/>
    <property type="evidence" value="ECO:0007669"/>
    <property type="project" value="InterPro"/>
</dbReference>
<comment type="similarity">
    <text evidence="2">Belongs to the hook family.</text>
</comment>
<dbReference type="InterPro" id="IPR001715">
    <property type="entry name" value="CH_dom"/>
</dbReference>
<organism evidence="10 11">
    <name type="scientific">Heterostelium pallidum (strain ATCC 26659 / Pp 5 / PN500)</name>
    <name type="common">Cellular slime mold</name>
    <name type="synonym">Polysphondylium pallidum</name>
    <dbReference type="NCBI Taxonomy" id="670386"/>
    <lineage>
        <taxon>Eukaryota</taxon>
        <taxon>Amoebozoa</taxon>
        <taxon>Evosea</taxon>
        <taxon>Eumycetozoa</taxon>
        <taxon>Dictyostelia</taxon>
        <taxon>Acytosteliales</taxon>
        <taxon>Acytosteliaceae</taxon>
        <taxon>Heterostelium</taxon>
    </lineage>
</organism>
<feature type="domain" description="Calponin-homology (CH)" evidence="9">
    <location>
        <begin position="1"/>
        <end position="114"/>
    </location>
</feature>
<dbReference type="GO" id="GO:0005737">
    <property type="term" value="C:cytoplasm"/>
    <property type="evidence" value="ECO:0007669"/>
    <property type="project" value="TreeGrafter"/>
</dbReference>
<dbReference type="EMBL" id="ADBJ01000020">
    <property type="protein sequence ID" value="EFA82480.1"/>
    <property type="molecule type" value="Genomic_DNA"/>
</dbReference>
<evidence type="ECO:0000256" key="3">
    <source>
        <dbReference type="ARBA" id="ARBA00022490"/>
    </source>
</evidence>
<dbReference type="GO" id="GO:0005815">
    <property type="term" value="C:microtubule organizing center"/>
    <property type="evidence" value="ECO:0007669"/>
    <property type="project" value="TreeGrafter"/>
</dbReference>
<keyword evidence="6" id="KW-0206">Cytoskeleton</keyword>
<evidence type="ECO:0000259" key="9">
    <source>
        <dbReference type="PROSITE" id="PS50021"/>
    </source>
</evidence>
<feature type="region of interest" description="Disordered" evidence="8">
    <location>
        <begin position="151"/>
        <end position="187"/>
    </location>
</feature>
<keyword evidence="5 7" id="KW-0175">Coiled coil</keyword>
<dbReference type="Pfam" id="PF05622">
    <property type="entry name" value="HOOK"/>
    <property type="match status" value="1"/>
</dbReference>
<evidence type="ECO:0000256" key="4">
    <source>
        <dbReference type="ARBA" id="ARBA00022701"/>
    </source>
</evidence>
<dbReference type="OMA" id="DAKYRKC"/>
<dbReference type="PROSITE" id="PS50021">
    <property type="entry name" value="CH"/>
    <property type="match status" value="1"/>
</dbReference>
<name>D3B8W2_HETP5</name>
<dbReference type="CDD" id="cd22211">
    <property type="entry name" value="HkD_SF"/>
    <property type="match status" value="1"/>
</dbReference>